<reference evidence="2 3" key="1">
    <citation type="submission" date="2023-05" db="EMBL/GenBank/DDBJ databases">
        <title>Corynebacterium suedekumii sp. nov. and Corynebacterium breve sp. nov. isolated from raw cow's milk.</title>
        <authorList>
            <person name="Baer M.K."/>
            <person name="Mehl L."/>
            <person name="Hellmuth R."/>
            <person name="Marke G."/>
            <person name="Lipski A."/>
        </authorList>
    </citation>
    <scope>NUCLEOTIDE SEQUENCE [LARGE SCALE GENOMIC DNA]</scope>
    <source>
        <strain evidence="2 3">LM112</strain>
    </source>
</reference>
<proteinExistence type="predicted"/>
<evidence type="ECO:0000259" key="1">
    <source>
        <dbReference type="PROSITE" id="PS50164"/>
    </source>
</evidence>
<evidence type="ECO:0000313" key="2">
    <source>
        <dbReference type="EMBL" id="WIM71503.1"/>
    </source>
</evidence>
<keyword evidence="3" id="KW-1185">Reference proteome</keyword>
<dbReference type="InterPro" id="IPR000305">
    <property type="entry name" value="GIY-YIG_endonuc"/>
</dbReference>
<dbReference type="PROSITE" id="PS50164">
    <property type="entry name" value="GIY_YIG"/>
    <property type="match status" value="1"/>
</dbReference>
<dbReference type="InterPro" id="IPR027417">
    <property type="entry name" value="P-loop_NTPase"/>
</dbReference>
<dbReference type="EMBL" id="CP126970">
    <property type="protein sequence ID" value="WIM71503.1"/>
    <property type="molecule type" value="Genomic_DNA"/>
</dbReference>
<name>A0ABY8VPR8_9CORY</name>
<dbReference type="Pfam" id="PF09848">
    <property type="entry name" value="SLFN-g3_helicase"/>
    <property type="match status" value="1"/>
</dbReference>
<dbReference type="SMART" id="SM00382">
    <property type="entry name" value="AAA"/>
    <property type="match status" value="1"/>
</dbReference>
<accession>A0ABY8VPR8</accession>
<dbReference type="RefSeq" id="WP_284876069.1">
    <property type="nucleotide sequence ID" value="NZ_CP126970.1"/>
</dbReference>
<dbReference type="InterPro" id="IPR003593">
    <property type="entry name" value="AAA+_ATPase"/>
</dbReference>
<evidence type="ECO:0000313" key="3">
    <source>
        <dbReference type="Proteomes" id="UP001238805"/>
    </source>
</evidence>
<sequence>MTNYEIKEYLFDRESVGLLPDVPRLSNWPVVYVLNGPAGKGRLGAVYLGETVSFTSRMRQHIEKEDKRERLRQVRVVLDERFNKSVCLDLESRLIQYAAGDGSLEVLNRNTGVTDADYFDRDSYREMFDDIFNDLREAGVFQRTIPQIVNSELFKLSPFKALTHDQGIAVVDIMEGLTQDLSDELGAGDLIFVTGDPGTGKTVVAIYLMKLISDVGDGRDVEEVDGDNMFADFYLEDTRKLFQGLKIALVVPQQALRKSIGNVFKNTPGLHPDMVMSPWDVANSDEDFDIVIVDEAHRLNQYSAQVHSRNKEFKDINARLYGGQKPDASQLDWLRTKSKHVILMFDQKQSVRPHDLPKEEFAEILDGAGGQKPRTYSLVTQMRSLGGNDYIQYVYDVLSNRPPRERLSFGDSYELGLVDSPRTLVELINAREEEHGLSRIVAGYAWKWVSRKIDGPDFDIDLGEGVRLPWNSKKVDWVTSANAINEAGSIHTVQGYDLNYAGVIIGEDLRFDPLTESLYIDKSNYHDTQGKQNNKLRNRETTTEMLTEFITSIYAVLLTRGIRGTFIHVVNPELREYLGRYFPTIG</sequence>
<dbReference type="Proteomes" id="UP001238805">
    <property type="component" value="Chromosome"/>
</dbReference>
<dbReference type="SUPFAM" id="SSF52540">
    <property type="entry name" value="P-loop containing nucleoside triphosphate hydrolases"/>
    <property type="match status" value="1"/>
</dbReference>
<organism evidence="2 3">
    <name type="scientific">Corynebacterium suedekumii</name>
    <dbReference type="NCBI Taxonomy" id="3049801"/>
    <lineage>
        <taxon>Bacteria</taxon>
        <taxon>Bacillati</taxon>
        <taxon>Actinomycetota</taxon>
        <taxon>Actinomycetes</taxon>
        <taxon>Mycobacteriales</taxon>
        <taxon>Corynebacteriaceae</taxon>
        <taxon>Corynebacterium</taxon>
    </lineage>
</organism>
<protein>
    <submittedName>
        <fullName evidence="2">DUF2075 domain-containing protein</fullName>
    </submittedName>
</protein>
<dbReference type="Gene3D" id="3.40.50.300">
    <property type="entry name" value="P-loop containing nucleotide triphosphate hydrolases"/>
    <property type="match status" value="1"/>
</dbReference>
<dbReference type="InterPro" id="IPR018647">
    <property type="entry name" value="SLFN_3-like_DNA/RNA_helicase"/>
</dbReference>
<feature type="domain" description="GIY-YIG" evidence="1">
    <location>
        <begin position="27"/>
        <end position="109"/>
    </location>
</feature>
<dbReference type="CDD" id="cd10439">
    <property type="entry name" value="GIY-YIG_COG3410"/>
    <property type="match status" value="1"/>
</dbReference>
<gene>
    <name evidence="2" type="ORF">QP029_07010</name>
</gene>